<gene>
    <name evidence="2" type="ORF">HUE88_02365</name>
</gene>
<organism evidence="2 3">
    <name type="scientific">Candidatus Sulfurimonas baltica</name>
    <dbReference type="NCBI Taxonomy" id="2740404"/>
    <lineage>
        <taxon>Bacteria</taxon>
        <taxon>Pseudomonadati</taxon>
        <taxon>Campylobacterota</taxon>
        <taxon>Epsilonproteobacteria</taxon>
        <taxon>Campylobacterales</taxon>
        <taxon>Sulfurimonadaceae</taxon>
        <taxon>Sulfurimonas</taxon>
    </lineage>
</organism>
<feature type="chain" id="PRO_5032688054" evidence="1">
    <location>
        <begin position="26"/>
        <end position="188"/>
    </location>
</feature>
<name>A0A7S7LWB9_9BACT</name>
<evidence type="ECO:0000256" key="1">
    <source>
        <dbReference type="SAM" id="SignalP"/>
    </source>
</evidence>
<accession>A0A7S7LWB9</accession>
<feature type="signal peptide" evidence="1">
    <location>
        <begin position="1"/>
        <end position="25"/>
    </location>
</feature>
<dbReference type="AlphaFoldDB" id="A0A7S7LWB9"/>
<reference evidence="2 3" key="1">
    <citation type="submission" date="2020-05" db="EMBL/GenBank/DDBJ databases">
        <title>Sulfurimonas marisnigri, sp. nov., and Sulfurimonas baltica, sp. nov., manganese oxide reducing chemolithoautotrophs of the class Epsilonproteobacteria isolated from the pelagic redoxclines of the Black and Baltic Seas and emended description of the genus Sulfurimonas.</title>
        <authorList>
            <person name="Henkel J.V."/>
            <person name="Laudan C."/>
            <person name="Werner J."/>
            <person name="Neu T."/>
            <person name="Plewe S."/>
            <person name="Sproer C."/>
            <person name="Bunk B."/>
            <person name="Schulz-Vogt H.N."/>
        </authorList>
    </citation>
    <scope>NUCLEOTIDE SEQUENCE [LARGE SCALE GENOMIC DNA]</scope>
    <source>
        <strain evidence="2 3">GD2</strain>
    </source>
</reference>
<evidence type="ECO:0000313" key="3">
    <source>
        <dbReference type="Proteomes" id="UP000593994"/>
    </source>
</evidence>
<dbReference type="EMBL" id="CP054492">
    <property type="protein sequence ID" value="QOY52555.1"/>
    <property type="molecule type" value="Genomic_DNA"/>
</dbReference>
<dbReference type="KEGG" id="sbal:HUE88_02365"/>
<dbReference type="Proteomes" id="UP000593994">
    <property type="component" value="Chromosome"/>
</dbReference>
<evidence type="ECO:0000313" key="2">
    <source>
        <dbReference type="EMBL" id="QOY52555.1"/>
    </source>
</evidence>
<protein>
    <submittedName>
        <fullName evidence="2">Uncharacterized protein</fullName>
    </submittedName>
</protein>
<dbReference type="RefSeq" id="WP_194370700.1">
    <property type="nucleotide sequence ID" value="NZ_CP054492.1"/>
</dbReference>
<keyword evidence="3" id="KW-1185">Reference proteome</keyword>
<keyword evidence="1" id="KW-0732">Signal</keyword>
<proteinExistence type="predicted"/>
<sequence>MKNKDLTKKLFLFLSLLLYTEAVNAEMSSCSPENRLNMYNSLKNDTQKLIKSLPDFIQSKKVFFQQVKEEYNNSKKEKYKSIVDSDSFIAYNNGAQLEELKNSTNSIIESIKRKDLYDEVKFLFSINSNFLFNAEILTRYMDSEVMYERKIVGREYREIAQSLSVHIVDINKCADKIVFELKNTQQNK</sequence>